<keyword evidence="2" id="KW-0460">Magnesium</keyword>
<dbReference type="InterPro" id="IPR035901">
    <property type="entry name" value="GIY-YIG_endonuc_sf"/>
</dbReference>
<feature type="domain" description="GIY-YIG" evidence="3">
    <location>
        <begin position="261"/>
        <end position="353"/>
    </location>
</feature>
<accession>A0A1X9T5F3</accession>
<protein>
    <recommendedName>
        <fullName evidence="3">GIY-YIG domain-containing protein</fullName>
    </recommendedName>
</protein>
<dbReference type="PROSITE" id="PS50164">
    <property type="entry name" value="GIY_YIG"/>
    <property type="match status" value="1"/>
</dbReference>
<comment type="cofactor">
    <cofactor evidence="1">
        <name>Mg(2+)</name>
        <dbReference type="ChEBI" id="CHEBI:18420"/>
    </cofactor>
</comment>
<name>A0A1X9T5F3_9VIRU</name>
<dbReference type="Pfam" id="PF01541">
    <property type="entry name" value="GIY-YIG"/>
    <property type="match status" value="1"/>
</dbReference>
<dbReference type="KEGG" id="vg:32878264"/>
<dbReference type="RefSeq" id="YP_009362439.1">
    <property type="nucleotide sequence ID" value="NC_034618.1"/>
</dbReference>
<dbReference type="SUPFAM" id="SSF82771">
    <property type="entry name" value="GIY-YIG endonuclease"/>
    <property type="match status" value="1"/>
</dbReference>
<keyword evidence="5" id="KW-1185">Reference proteome</keyword>
<evidence type="ECO:0000313" key="5">
    <source>
        <dbReference type="Proteomes" id="UP000203507"/>
    </source>
</evidence>
<dbReference type="Proteomes" id="UP000203507">
    <property type="component" value="Segment"/>
</dbReference>
<proteinExistence type="predicted"/>
<dbReference type="InterPro" id="IPR000305">
    <property type="entry name" value="GIY-YIG_endonuc"/>
</dbReference>
<organism evidence="4">
    <name type="scientific">Ranid herpesvirus 3</name>
    <dbReference type="NCBI Taxonomy" id="1987509"/>
    <lineage>
        <taxon>Viruses</taxon>
        <taxon>Duplodnaviria</taxon>
        <taxon>Heunggongvirae</taxon>
        <taxon>Peploviricota</taxon>
        <taxon>Herviviricetes</taxon>
        <taxon>Herpesvirales</taxon>
        <taxon>Alloherpesviridae</taxon>
        <taxon>Batravirus</taxon>
        <taxon>Batravirus ranidallo3</taxon>
    </lineage>
</organism>
<evidence type="ECO:0000259" key="3">
    <source>
        <dbReference type="PROSITE" id="PS50164"/>
    </source>
</evidence>
<dbReference type="Gene3D" id="3.40.1440.10">
    <property type="entry name" value="GIY-YIG endonuclease"/>
    <property type="match status" value="1"/>
</dbReference>
<sequence>MASPLRRSKRTMNPENLYKGYMAGTIKANDRRLISGLDLHSVTEAWTQVRQISSLLLSACRLSDLRIQLTKHYDAFTTEVANAAALWKITKGSCEMTGVAKSLKTFRTLIYDVPAQSSESVKAGVILKLALLLESNEINACDLNDVSITKLKFERGKYDRVTWGIVNDTLARVALLTPASIKKINDKKGSCGLGTLLIHPLSPPSSDLTDAFSELSIDQLGSYPCGESACEACRVMSPCFKIKSHSNGKIIKLKQRITCGDRNVIYVCACAACGMQYVGKTTQTARRRIGQHIRNLKRKHNGGIPKHMNETHDAMQPILFTLVQSSDNPDELNSLEAKWIDLMGTMRPKGMNMLCASQS</sequence>
<dbReference type="OrthoDB" id="40781at10239"/>
<reference evidence="4" key="1">
    <citation type="journal article" date="2017" name="Vet. Pathol.">
        <title>Ranid Herpesvirus 3 and Proliferative Dermatitis in Free-Ranging Wild Common Frogs (Rana Temporaria).</title>
        <authorList>
            <person name="Origgi F.C."/>
            <person name="Schmidt B.R."/>
            <person name="Lohmann P."/>
            <person name="Otten P."/>
            <person name="Akdesir E."/>
            <person name="Gaschen V."/>
            <person name="Aguilar-Bultet L."/>
            <person name="Wahli T."/>
            <person name="Sattler U."/>
            <person name="Stoffel M.H."/>
        </authorList>
    </citation>
    <scope>NUCLEOTIDE SEQUENCE [LARGE SCALE GENOMIC DNA]</scope>
    <source>
        <strain evidence="4">FO1_2015</strain>
    </source>
</reference>
<evidence type="ECO:0000256" key="1">
    <source>
        <dbReference type="ARBA" id="ARBA00001946"/>
    </source>
</evidence>
<dbReference type="GeneID" id="32878264"/>
<dbReference type="EMBL" id="KX832224">
    <property type="protein sequence ID" value="ARR28930.1"/>
    <property type="molecule type" value="Genomic_DNA"/>
</dbReference>
<evidence type="ECO:0000256" key="2">
    <source>
        <dbReference type="ARBA" id="ARBA00022842"/>
    </source>
</evidence>
<evidence type="ECO:0000313" key="4">
    <source>
        <dbReference type="EMBL" id="ARR28930.1"/>
    </source>
</evidence>